<evidence type="ECO:0000256" key="4">
    <source>
        <dbReference type="ARBA" id="ARBA00022842"/>
    </source>
</evidence>
<dbReference type="NCBIfam" id="TIGR01509">
    <property type="entry name" value="HAD-SF-IA-v3"/>
    <property type="match status" value="1"/>
</dbReference>
<dbReference type="InterPro" id="IPR006439">
    <property type="entry name" value="HAD-SF_hydro_IA"/>
</dbReference>
<dbReference type="InterPro" id="IPR023214">
    <property type="entry name" value="HAD_sf"/>
</dbReference>
<reference evidence="5 6" key="1">
    <citation type="journal article" date="2018" name="Arch. Microbiol.">
        <title>New insights into the metabolic potential of the phototrophic purple bacterium Rhodopila globiformis DSM 161(T) from its draft genome sequence and evidence for a vanadium-dependent nitrogenase.</title>
        <authorList>
            <person name="Imhoff J.F."/>
            <person name="Rahn T."/>
            <person name="Kunzel S."/>
            <person name="Neulinger S.C."/>
        </authorList>
    </citation>
    <scope>NUCLEOTIDE SEQUENCE [LARGE SCALE GENOMIC DNA]</scope>
    <source>
        <strain evidence="5 6">DSM 161</strain>
    </source>
</reference>
<evidence type="ECO:0000256" key="1">
    <source>
        <dbReference type="ARBA" id="ARBA00001946"/>
    </source>
</evidence>
<evidence type="ECO:0000313" key="6">
    <source>
        <dbReference type="Proteomes" id="UP000239724"/>
    </source>
</evidence>
<dbReference type="EMBL" id="NHRY01000118">
    <property type="protein sequence ID" value="PPQ34287.1"/>
    <property type="molecule type" value="Genomic_DNA"/>
</dbReference>
<dbReference type="InterPro" id="IPR051600">
    <property type="entry name" value="Beta-PGM-like"/>
</dbReference>
<dbReference type="InterPro" id="IPR023198">
    <property type="entry name" value="PGP-like_dom2"/>
</dbReference>
<evidence type="ECO:0008006" key="7">
    <source>
        <dbReference type="Google" id="ProtNLM"/>
    </source>
</evidence>
<protein>
    <recommendedName>
        <fullName evidence="7">Haloacid dehalogenase</fullName>
    </recommendedName>
</protein>
<dbReference type="AlphaFoldDB" id="A0A2S6NI27"/>
<dbReference type="SFLD" id="SFLDG01129">
    <property type="entry name" value="C1.5:_HAD__Beta-PGM__Phosphata"/>
    <property type="match status" value="1"/>
</dbReference>
<dbReference type="Gene3D" id="3.40.50.1000">
    <property type="entry name" value="HAD superfamily/HAD-like"/>
    <property type="match status" value="1"/>
</dbReference>
<organism evidence="5 6">
    <name type="scientific">Rhodopila globiformis</name>
    <name type="common">Rhodopseudomonas globiformis</name>
    <dbReference type="NCBI Taxonomy" id="1071"/>
    <lineage>
        <taxon>Bacteria</taxon>
        <taxon>Pseudomonadati</taxon>
        <taxon>Pseudomonadota</taxon>
        <taxon>Alphaproteobacteria</taxon>
        <taxon>Acetobacterales</taxon>
        <taxon>Acetobacteraceae</taxon>
        <taxon>Rhodopila</taxon>
    </lineage>
</organism>
<dbReference type="GO" id="GO:0003824">
    <property type="term" value="F:catalytic activity"/>
    <property type="evidence" value="ECO:0007669"/>
    <property type="project" value="UniProtKB-ARBA"/>
</dbReference>
<dbReference type="Proteomes" id="UP000239724">
    <property type="component" value="Unassembled WGS sequence"/>
</dbReference>
<evidence type="ECO:0000256" key="3">
    <source>
        <dbReference type="ARBA" id="ARBA00022723"/>
    </source>
</evidence>
<keyword evidence="3" id="KW-0479">Metal-binding</keyword>
<dbReference type="Gene3D" id="1.10.150.240">
    <property type="entry name" value="Putative phosphatase, domain 2"/>
    <property type="match status" value="1"/>
</dbReference>
<accession>A0A2S6NI27</accession>
<evidence type="ECO:0000256" key="2">
    <source>
        <dbReference type="ARBA" id="ARBA00006171"/>
    </source>
</evidence>
<dbReference type="GO" id="GO:0046872">
    <property type="term" value="F:metal ion binding"/>
    <property type="evidence" value="ECO:0007669"/>
    <property type="project" value="UniProtKB-KW"/>
</dbReference>
<keyword evidence="6" id="KW-1185">Reference proteome</keyword>
<keyword evidence="4" id="KW-0460">Magnesium</keyword>
<dbReference type="Pfam" id="PF00702">
    <property type="entry name" value="Hydrolase"/>
    <property type="match status" value="1"/>
</dbReference>
<dbReference type="PANTHER" id="PTHR46193">
    <property type="entry name" value="6-PHOSPHOGLUCONATE PHOSPHATASE"/>
    <property type="match status" value="1"/>
</dbReference>
<evidence type="ECO:0000313" key="5">
    <source>
        <dbReference type="EMBL" id="PPQ34287.1"/>
    </source>
</evidence>
<dbReference type="SFLD" id="SFLDS00003">
    <property type="entry name" value="Haloacid_Dehalogenase"/>
    <property type="match status" value="1"/>
</dbReference>
<dbReference type="PANTHER" id="PTHR46193:SF10">
    <property type="entry name" value="6-PHOSPHOGLUCONATE PHOSPHATASE"/>
    <property type="match status" value="1"/>
</dbReference>
<comment type="caution">
    <text evidence="5">The sequence shown here is derived from an EMBL/GenBank/DDBJ whole genome shotgun (WGS) entry which is preliminary data.</text>
</comment>
<dbReference type="InterPro" id="IPR036412">
    <property type="entry name" value="HAD-like_sf"/>
</dbReference>
<name>A0A2S6NI27_RHOGL</name>
<sequence>MGLNPPAMTMNLPLRLVIFDCDGVLIDSEALCDRVVSRDLHAAGWPLSPEECHRLFLGLTFPDIQRAAEKQLGRSLGPDWVSGVIQRVTAVMAEEVEPVAGAREALEATRDMGVPYRVASNSSRGEMAAKFTRTGLADLLKGRIHSAYDLLRLGKRGKPAPDLFLEAATAEGVAPAACLVVEDSLAGVRGAVAAGMPCLGYSPNGNGAQLSAAGALPFTSMFALPDLIRSYLHGTQ</sequence>
<comment type="cofactor">
    <cofactor evidence="1">
        <name>Mg(2+)</name>
        <dbReference type="ChEBI" id="CHEBI:18420"/>
    </cofactor>
</comment>
<proteinExistence type="inferred from homology"/>
<gene>
    <name evidence="5" type="ORF">CCS01_11650</name>
</gene>
<dbReference type="SUPFAM" id="SSF56784">
    <property type="entry name" value="HAD-like"/>
    <property type="match status" value="1"/>
</dbReference>
<comment type="similarity">
    <text evidence="2">Belongs to the HAD-like hydrolase superfamily. CbbY/CbbZ/Gph/YieH family.</text>
</comment>